<evidence type="ECO:0008006" key="3">
    <source>
        <dbReference type="Google" id="ProtNLM"/>
    </source>
</evidence>
<dbReference type="EMBL" id="LBVO01000016">
    <property type="protein sequence ID" value="KKQ89957.1"/>
    <property type="molecule type" value="Genomic_DNA"/>
</dbReference>
<dbReference type="AlphaFoldDB" id="A0A0G0LFW1"/>
<dbReference type="Proteomes" id="UP000033934">
    <property type="component" value="Unassembled WGS sequence"/>
</dbReference>
<organism evidence="1 2">
    <name type="scientific">Berkelbacteria bacterium GW2011_GWA2_38_9</name>
    <dbReference type="NCBI Taxonomy" id="1618334"/>
    <lineage>
        <taxon>Bacteria</taxon>
        <taxon>Candidatus Berkelbacteria</taxon>
    </lineage>
</organism>
<comment type="caution">
    <text evidence="1">The sequence shown here is derived from an EMBL/GenBank/DDBJ whole genome shotgun (WGS) entry which is preliminary data.</text>
</comment>
<proteinExistence type="predicted"/>
<dbReference type="Gene3D" id="2.40.70.10">
    <property type="entry name" value="Acid Proteases"/>
    <property type="match status" value="1"/>
</dbReference>
<sequence length="117" mass="12896">MTIVRTIIKNPEKPSMSIEEDFLVDSGAVYSVVPEDKLLKLGIKPHRKQNFVLADGTKISREIGDAIFEIEGLRGAAPIVFGKKGDSLLLGAFTLEALGLVLDPFKRTLRPMKMLMV</sequence>
<evidence type="ECO:0000313" key="1">
    <source>
        <dbReference type="EMBL" id="KKQ89957.1"/>
    </source>
</evidence>
<reference evidence="1 2" key="1">
    <citation type="journal article" date="2015" name="Nature">
        <title>rRNA introns, odd ribosomes, and small enigmatic genomes across a large radiation of phyla.</title>
        <authorList>
            <person name="Brown C.T."/>
            <person name="Hug L.A."/>
            <person name="Thomas B.C."/>
            <person name="Sharon I."/>
            <person name="Castelle C.J."/>
            <person name="Singh A."/>
            <person name="Wilkins M.J."/>
            <person name="Williams K.H."/>
            <person name="Banfield J.F."/>
        </authorList>
    </citation>
    <scope>NUCLEOTIDE SEQUENCE [LARGE SCALE GENOMIC DNA]</scope>
</reference>
<accession>A0A0G0LFW1</accession>
<dbReference type="InterPro" id="IPR021109">
    <property type="entry name" value="Peptidase_aspartic_dom_sf"/>
</dbReference>
<dbReference type="SUPFAM" id="SSF50630">
    <property type="entry name" value="Acid proteases"/>
    <property type="match status" value="1"/>
</dbReference>
<name>A0A0G0LFW1_9BACT</name>
<gene>
    <name evidence="1" type="ORF">UT11_C0016G0007</name>
</gene>
<protein>
    <recommendedName>
        <fullName evidence="3">Aspartyl protease</fullName>
    </recommendedName>
</protein>
<evidence type="ECO:0000313" key="2">
    <source>
        <dbReference type="Proteomes" id="UP000033934"/>
    </source>
</evidence>